<evidence type="ECO:0000256" key="6">
    <source>
        <dbReference type="ARBA" id="ARBA00022839"/>
    </source>
</evidence>
<keyword evidence="4 8" id="KW-0540">Nuclease</keyword>
<evidence type="ECO:0000313" key="11">
    <source>
        <dbReference type="EMBL" id="PRO64481.1"/>
    </source>
</evidence>
<dbReference type="Gene3D" id="3.60.21.10">
    <property type="match status" value="1"/>
</dbReference>
<dbReference type="GO" id="GO:0006310">
    <property type="term" value="P:DNA recombination"/>
    <property type="evidence" value="ECO:0007669"/>
    <property type="project" value="UniProtKB-KW"/>
</dbReference>
<protein>
    <recommendedName>
        <fullName evidence="3 8">Nuclease SbcCD subunit D</fullName>
    </recommendedName>
</protein>
<evidence type="ECO:0000259" key="9">
    <source>
        <dbReference type="Pfam" id="PF00149"/>
    </source>
</evidence>
<dbReference type="InterPro" id="IPR041796">
    <property type="entry name" value="Mre11_N"/>
</dbReference>
<evidence type="ECO:0000256" key="8">
    <source>
        <dbReference type="RuleBase" id="RU363069"/>
    </source>
</evidence>
<evidence type="ECO:0000313" key="12">
    <source>
        <dbReference type="Proteomes" id="UP000243650"/>
    </source>
</evidence>
<comment type="function">
    <text evidence="8">SbcCD cleaves DNA hairpin structures. These structures can inhibit DNA replication and are intermediates in certain DNA recombination reactions. The complex acts as a 3'-&gt;5' double strand exonuclease that can open hairpins. It also has a 5' single-strand endonuclease activity.</text>
</comment>
<dbReference type="InterPro" id="IPR029052">
    <property type="entry name" value="Metallo-depent_PP-like"/>
</dbReference>
<keyword evidence="8" id="KW-0235">DNA replication</keyword>
<evidence type="ECO:0000256" key="1">
    <source>
        <dbReference type="ARBA" id="ARBA00010555"/>
    </source>
</evidence>
<dbReference type="InterPro" id="IPR004593">
    <property type="entry name" value="SbcD"/>
</dbReference>
<name>A0A2P6MDW3_ALKUR</name>
<dbReference type="AlphaFoldDB" id="A0A2P6MDW3"/>
<evidence type="ECO:0000256" key="3">
    <source>
        <dbReference type="ARBA" id="ARBA00013365"/>
    </source>
</evidence>
<dbReference type="InterPro" id="IPR004843">
    <property type="entry name" value="Calcineurin-like_PHP"/>
</dbReference>
<keyword evidence="12" id="KW-1185">Reference proteome</keyword>
<dbReference type="Pfam" id="PF00149">
    <property type="entry name" value="Metallophos"/>
    <property type="match status" value="1"/>
</dbReference>
<dbReference type="InterPro" id="IPR050535">
    <property type="entry name" value="DNA_Repair-Maintenance_Comp"/>
</dbReference>
<evidence type="ECO:0000256" key="4">
    <source>
        <dbReference type="ARBA" id="ARBA00022722"/>
    </source>
</evidence>
<feature type="domain" description="Nuclease SbcCD subunit D C-terminal" evidence="10">
    <location>
        <begin position="271"/>
        <end position="358"/>
    </location>
</feature>
<dbReference type="EMBL" id="PVNS01000015">
    <property type="protein sequence ID" value="PRO64481.1"/>
    <property type="molecule type" value="Genomic_DNA"/>
</dbReference>
<dbReference type="InterPro" id="IPR026843">
    <property type="entry name" value="SbcD_C"/>
</dbReference>
<dbReference type="OrthoDB" id="9773856at2"/>
<dbReference type="Pfam" id="PF12320">
    <property type="entry name" value="SbcD_C"/>
    <property type="match status" value="1"/>
</dbReference>
<evidence type="ECO:0000256" key="5">
    <source>
        <dbReference type="ARBA" id="ARBA00022801"/>
    </source>
</evidence>
<dbReference type="NCBIfam" id="TIGR00619">
    <property type="entry name" value="sbcd"/>
    <property type="match status" value="1"/>
</dbReference>
<accession>A0A2P6MDW3</accession>
<keyword evidence="5 8" id="KW-0378">Hydrolase</keyword>
<comment type="caution">
    <text evidence="11">The sequence shown here is derived from an EMBL/GenBank/DDBJ whole genome shotgun (WGS) entry which is preliminary data.</text>
</comment>
<comment type="similarity">
    <text evidence="1 8">Belongs to the SbcD family.</text>
</comment>
<sequence>MKFFHTADWHLGKLVQGVHMTEDQRHILEQFVQAVEDETPDAVIIAGDLYDRAVPPTEAVTLLDDVLEKIVIDLHTPVIAIAGNHDSPSRLHFASGMMRSQGYHVTGEISAHPEPVKLEDEHGSVHIHALPYADPSQVRHITGDDTVRTHNDAARTMTGRIRETMDPGARHILVGHLFVTPHGEAEDNTSDSERPLTIGGAEHVSAEHFSGFHYTALGHLHQAHHTGKPTIRYAGSPLKYSASEQAHQKGFYVVELDADGNAEVEKRLLTPKRDLRVLKGKMDDILATPPSDDYVFVQLEDEAPVLTPMEKIRSVFPNAMHVQRSLPVSVNSGGAAEQPRERRSMDQLSLFQAFYEEVNGTALPQEAEAVFRDVLDEVEKEGRQR</sequence>
<dbReference type="Proteomes" id="UP000243650">
    <property type="component" value="Unassembled WGS sequence"/>
</dbReference>
<dbReference type="GO" id="GO:0006260">
    <property type="term" value="P:DNA replication"/>
    <property type="evidence" value="ECO:0007669"/>
    <property type="project" value="UniProtKB-KW"/>
</dbReference>
<dbReference type="PANTHER" id="PTHR30337:SF0">
    <property type="entry name" value="NUCLEASE SBCCD SUBUNIT D"/>
    <property type="match status" value="1"/>
</dbReference>
<gene>
    <name evidence="8" type="primary">sbcD</name>
    <name evidence="11" type="ORF">C6I21_14230</name>
</gene>
<dbReference type="GO" id="GO:0004519">
    <property type="term" value="F:endonuclease activity"/>
    <property type="evidence" value="ECO:0007669"/>
    <property type="project" value="UniProtKB-KW"/>
</dbReference>
<evidence type="ECO:0000256" key="7">
    <source>
        <dbReference type="ARBA" id="ARBA00023172"/>
    </source>
</evidence>
<evidence type="ECO:0000256" key="2">
    <source>
        <dbReference type="ARBA" id="ARBA00011322"/>
    </source>
</evidence>
<proteinExistence type="inferred from homology"/>
<comment type="subunit">
    <text evidence="2 8">Heterodimer of SbcC and SbcD.</text>
</comment>
<reference evidence="11 12" key="1">
    <citation type="submission" date="2018-03" db="EMBL/GenBank/DDBJ databases">
        <title>Bacillus urumqiensis sp. nov., a moderately haloalkaliphilic bacterium isolated from a salt lake.</title>
        <authorList>
            <person name="Zhao B."/>
            <person name="Liao Z."/>
        </authorList>
    </citation>
    <scope>NUCLEOTIDE SEQUENCE [LARGE SCALE GENOMIC DNA]</scope>
    <source>
        <strain evidence="11 12">BZ-SZ-XJ18</strain>
    </source>
</reference>
<dbReference type="GO" id="GO:0008408">
    <property type="term" value="F:3'-5' exonuclease activity"/>
    <property type="evidence" value="ECO:0007669"/>
    <property type="project" value="InterPro"/>
</dbReference>
<dbReference type="CDD" id="cd00840">
    <property type="entry name" value="MPP_Mre11_N"/>
    <property type="match status" value="1"/>
</dbReference>
<keyword evidence="7 8" id="KW-0233">DNA recombination</keyword>
<dbReference type="RefSeq" id="WP_105960145.1">
    <property type="nucleotide sequence ID" value="NZ_PVNS01000015.1"/>
</dbReference>
<organism evidence="11 12">
    <name type="scientific">Alkalicoccus urumqiensis</name>
    <name type="common">Bacillus urumqiensis</name>
    <dbReference type="NCBI Taxonomy" id="1548213"/>
    <lineage>
        <taxon>Bacteria</taxon>
        <taxon>Bacillati</taxon>
        <taxon>Bacillota</taxon>
        <taxon>Bacilli</taxon>
        <taxon>Bacillales</taxon>
        <taxon>Bacillaceae</taxon>
        <taxon>Alkalicoccus</taxon>
    </lineage>
</organism>
<dbReference type="SUPFAM" id="SSF56300">
    <property type="entry name" value="Metallo-dependent phosphatases"/>
    <property type="match status" value="1"/>
</dbReference>
<feature type="domain" description="Calcineurin-like phosphoesterase" evidence="9">
    <location>
        <begin position="1"/>
        <end position="124"/>
    </location>
</feature>
<keyword evidence="6 8" id="KW-0269">Exonuclease</keyword>
<keyword evidence="8" id="KW-0255">Endonuclease</keyword>
<evidence type="ECO:0000259" key="10">
    <source>
        <dbReference type="Pfam" id="PF12320"/>
    </source>
</evidence>
<dbReference type="PANTHER" id="PTHR30337">
    <property type="entry name" value="COMPONENT OF ATP-DEPENDENT DSDNA EXONUCLEASE"/>
    <property type="match status" value="1"/>
</dbReference>